<accession>A0A191ZV96</accession>
<feature type="region of interest" description="Disordered" evidence="1">
    <location>
        <begin position="138"/>
        <end position="163"/>
    </location>
</feature>
<dbReference type="EMBL" id="CP016022">
    <property type="protein sequence ID" value="ANJ72011.1"/>
    <property type="molecule type" value="Genomic_DNA"/>
</dbReference>
<evidence type="ECO:0000313" key="3">
    <source>
        <dbReference type="Proteomes" id="UP000078572"/>
    </source>
</evidence>
<reference evidence="3" key="1">
    <citation type="submission" date="2016-06" db="EMBL/GenBank/DDBJ databases">
        <authorList>
            <person name="Xu Y."/>
            <person name="Nagy A."/>
            <person name="Yan X."/>
            <person name="Kim S.W."/>
            <person name="Haley B."/>
            <person name="Liu N.T."/>
            <person name="Nou X."/>
        </authorList>
    </citation>
    <scope>NUCLEOTIDE SEQUENCE [LARGE SCALE GENOMIC DNA]</scope>
    <source>
        <strain evidence="3">ATCC 49129</strain>
    </source>
</reference>
<evidence type="ECO:0008006" key="4">
    <source>
        <dbReference type="Google" id="ProtNLM"/>
    </source>
</evidence>
<proteinExistence type="predicted"/>
<sequence length="163" mass="17739">MQAPIDLSLEVFRTQLQTALHTLTTLEETQERALKITLKGVEDAERRALQACASVSEAANWEDLASLPAALLQTRIEQSSRLFQTFLSMASEQQNALLQQATTSAEAWRTLATHWGDEPMIAPVRALFGALETAELPGMPQTLQPSDKKKASAKNAEPAAPAV</sequence>
<dbReference type="AlphaFoldDB" id="A0A191ZV96"/>
<dbReference type="RefSeq" id="WP_064802655.1">
    <property type="nucleotide sequence ID" value="NZ_CP016022.1"/>
</dbReference>
<dbReference type="Proteomes" id="UP000078572">
    <property type="component" value="Chromosome 1"/>
</dbReference>
<keyword evidence="3" id="KW-1185">Reference proteome</keyword>
<evidence type="ECO:0000313" key="2">
    <source>
        <dbReference type="EMBL" id="ANJ72011.1"/>
    </source>
</evidence>
<dbReference type="OrthoDB" id="8929644at2"/>
<dbReference type="GeneID" id="61525537"/>
<gene>
    <name evidence="2" type="ORF">A9Y76_05830</name>
</gene>
<protein>
    <recommendedName>
        <fullName evidence="4">Phasin domain-containing protein</fullName>
    </recommendedName>
</protein>
<evidence type="ECO:0000256" key="1">
    <source>
        <dbReference type="SAM" id="MobiDB-lite"/>
    </source>
</evidence>
<name>A0A191ZV96_9RALS</name>
<feature type="compositionally biased region" description="Low complexity" evidence="1">
    <location>
        <begin position="153"/>
        <end position="163"/>
    </location>
</feature>
<organism evidence="2 3">
    <name type="scientific">Ralstonia insidiosa</name>
    <dbReference type="NCBI Taxonomy" id="190721"/>
    <lineage>
        <taxon>Bacteria</taxon>
        <taxon>Pseudomonadati</taxon>
        <taxon>Pseudomonadota</taxon>
        <taxon>Betaproteobacteria</taxon>
        <taxon>Burkholderiales</taxon>
        <taxon>Burkholderiaceae</taxon>
        <taxon>Ralstonia</taxon>
    </lineage>
</organism>